<dbReference type="InterPro" id="IPR011032">
    <property type="entry name" value="GroES-like_sf"/>
</dbReference>
<dbReference type="CDD" id="cd08255">
    <property type="entry name" value="2-desacetyl-2-hydroxyethyl_bacteriochlorophyllide_like"/>
    <property type="match status" value="1"/>
</dbReference>
<dbReference type="PANTHER" id="PTHR43350">
    <property type="entry name" value="NAD-DEPENDENT ALCOHOL DEHYDROGENASE"/>
    <property type="match status" value="1"/>
</dbReference>
<dbReference type="InterPro" id="IPR013149">
    <property type="entry name" value="ADH-like_C"/>
</dbReference>
<organism evidence="8 9">
    <name type="scientific">Streptomyces shenzhenensis</name>
    <dbReference type="NCBI Taxonomy" id="943815"/>
    <lineage>
        <taxon>Bacteria</taxon>
        <taxon>Bacillati</taxon>
        <taxon>Actinomycetota</taxon>
        <taxon>Actinomycetes</taxon>
        <taxon>Kitasatosporales</taxon>
        <taxon>Streptomycetaceae</taxon>
        <taxon>Streptomyces</taxon>
    </lineage>
</organism>
<dbReference type="InterPro" id="IPR036291">
    <property type="entry name" value="NAD(P)-bd_dom_sf"/>
</dbReference>
<keyword evidence="3" id="KW-0479">Metal-binding</keyword>
<sequence>MRAIRLTGPYQVEIVDLPDAPLGERDVRLRSIVSAISHGTELNTYRGTAPLDKKRFDPELRTFVPDPEATGYPATLGYEIVSEVVETGAAVTEVAVGDLVHTGTPHQDMTVTSPDDYLGFYPMVKLPDHPTHEPGLFASLAAVALQGVHDAAIKVGDVVTVHGAGAIGLMTIQLAVTSGATVIAVEPSAERRAEAEKAGARLVLDPAENDGLVGYGIAKALKGRSPDVAIETSGSYHGLQGAISAAGMAGQVVALGFYQGGGTPLRLGEEWHHNRITMRSSMGVWDCPHRSYPAWDRPRMMRTVVDLLYSGRLRTDFMPVQHHPFDHAAQVYADLAASPVDHLKTAFDYRHGSGADGS</sequence>
<comment type="caution">
    <text evidence="8">The sequence shown here is derived from an EMBL/GenBank/DDBJ whole genome shotgun (WGS) entry which is preliminary data.</text>
</comment>
<evidence type="ECO:0000259" key="7">
    <source>
        <dbReference type="Pfam" id="PF08240"/>
    </source>
</evidence>
<evidence type="ECO:0000313" key="8">
    <source>
        <dbReference type="EMBL" id="RMB83867.1"/>
    </source>
</evidence>
<reference evidence="8 9" key="1">
    <citation type="submission" date="2017-11" db="EMBL/GenBank/DDBJ databases">
        <title>Draft genome of actinobacteria isolated from guarana (Paullinia cupana (Mart.) Ducke.</title>
        <authorList>
            <person name="Siqueira K.A."/>
            <person name="Liotti R.G."/>
            <person name="Mendes T.A.O."/>
            <person name="Soares M.A."/>
        </authorList>
    </citation>
    <scope>NUCLEOTIDE SEQUENCE [LARGE SCALE GENOMIC DNA]</scope>
    <source>
        <strain evidence="8 9">193</strain>
    </source>
</reference>
<dbReference type="OrthoDB" id="9781588at2"/>
<evidence type="ECO:0000256" key="5">
    <source>
        <dbReference type="ARBA" id="ARBA00023002"/>
    </source>
</evidence>
<comment type="similarity">
    <text evidence="2">Belongs to the zinc-containing alcohol dehydrogenase family.</text>
</comment>
<dbReference type="Pfam" id="PF00107">
    <property type="entry name" value="ADH_zinc_N"/>
    <property type="match status" value="1"/>
</dbReference>
<gene>
    <name evidence="8" type="ORF">CTZ28_22505</name>
</gene>
<evidence type="ECO:0000256" key="3">
    <source>
        <dbReference type="ARBA" id="ARBA00022723"/>
    </source>
</evidence>
<keyword evidence="9" id="KW-1185">Reference proteome</keyword>
<dbReference type="Gene3D" id="3.90.180.10">
    <property type="entry name" value="Medium-chain alcohol dehydrogenases, catalytic domain"/>
    <property type="match status" value="2"/>
</dbReference>
<dbReference type="GO" id="GO:0046872">
    <property type="term" value="F:metal ion binding"/>
    <property type="evidence" value="ECO:0007669"/>
    <property type="project" value="UniProtKB-KW"/>
</dbReference>
<dbReference type="InterPro" id="IPR013154">
    <property type="entry name" value="ADH-like_N"/>
</dbReference>
<name>A0A3M0I3S7_9ACTN</name>
<dbReference type="EMBL" id="PENI01000014">
    <property type="protein sequence ID" value="RMB83867.1"/>
    <property type="molecule type" value="Genomic_DNA"/>
</dbReference>
<keyword evidence="5" id="KW-0560">Oxidoreductase</keyword>
<dbReference type="RefSeq" id="WP_121891493.1">
    <property type="nucleotide sequence ID" value="NZ_PENI01000014.1"/>
</dbReference>
<dbReference type="AlphaFoldDB" id="A0A3M0I3S7"/>
<dbReference type="SUPFAM" id="SSF50129">
    <property type="entry name" value="GroES-like"/>
    <property type="match status" value="1"/>
</dbReference>
<dbReference type="Proteomes" id="UP000270471">
    <property type="component" value="Unassembled WGS sequence"/>
</dbReference>
<dbReference type="PANTHER" id="PTHR43350:SF19">
    <property type="entry name" value="D-GULOSIDE 3-DEHYDROGENASE"/>
    <property type="match status" value="1"/>
</dbReference>
<evidence type="ECO:0000256" key="2">
    <source>
        <dbReference type="ARBA" id="ARBA00008072"/>
    </source>
</evidence>
<dbReference type="Gene3D" id="3.40.50.720">
    <property type="entry name" value="NAD(P)-binding Rossmann-like Domain"/>
    <property type="match status" value="1"/>
</dbReference>
<comment type="cofactor">
    <cofactor evidence="1">
        <name>Zn(2+)</name>
        <dbReference type="ChEBI" id="CHEBI:29105"/>
    </cofactor>
</comment>
<protein>
    <submittedName>
        <fullName evidence="8">Uncharacterized protein</fullName>
    </submittedName>
</protein>
<dbReference type="GO" id="GO:0016491">
    <property type="term" value="F:oxidoreductase activity"/>
    <property type="evidence" value="ECO:0007669"/>
    <property type="project" value="UniProtKB-KW"/>
</dbReference>
<dbReference type="SUPFAM" id="SSF51735">
    <property type="entry name" value="NAD(P)-binding Rossmann-fold domains"/>
    <property type="match status" value="1"/>
</dbReference>
<evidence type="ECO:0000256" key="1">
    <source>
        <dbReference type="ARBA" id="ARBA00001947"/>
    </source>
</evidence>
<proteinExistence type="inferred from homology"/>
<feature type="domain" description="Alcohol dehydrogenase-like C-terminal" evidence="6">
    <location>
        <begin position="166"/>
        <end position="283"/>
    </location>
</feature>
<evidence type="ECO:0000259" key="6">
    <source>
        <dbReference type="Pfam" id="PF00107"/>
    </source>
</evidence>
<feature type="domain" description="Alcohol dehydrogenase-like N-terminal" evidence="7">
    <location>
        <begin position="68"/>
        <end position="143"/>
    </location>
</feature>
<evidence type="ECO:0000313" key="9">
    <source>
        <dbReference type="Proteomes" id="UP000270471"/>
    </source>
</evidence>
<keyword evidence="4" id="KW-0862">Zinc</keyword>
<dbReference type="Pfam" id="PF08240">
    <property type="entry name" value="ADH_N"/>
    <property type="match status" value="1"/>
</dbReference>
<evidence type="ECO:0000256" key="4">
    <source>
        <dbReference type="ARBA" id="ARBA00022833"/>
    </source>
</evidence>
<accession>A0A3M0I3S7</accession>